<dbReference type="AlphaFoldDB" id="A0A1J0RAT5"/>
<feature type="domain" description="Trypanosome variant surface glycoprotein C-terminal" evidence="9">
    <location>
        <begin position="334"/>
        <end position="413"/>
    </location>
</feature>
<evidence type="ECO:0000256" key="8">
    <source>
        <dbReference type="ARBA" id="ARBA00023288"/>
    </source>
</evidence>
<evidence type="ECO:0000313" key="11">
    <source>
        <dbReference type="EMBL" id="APD74920.1"/>
    </source>
</evidence>
<accession>A0A1J0RAT5</accession>
<evidence type="ECO:0000259" key="9">
    <source>
        <dbReference type="Pfam" id="PF10659"/>
    </source>
</evidence>
<organism evidence="11">
    <name type="scientific">Trypanosoma brucei</name>
    <dbReference type="NCBI Taxonomy" id="5691"/>
    <lineage>
        <taxon>Eukaryota</taxon>
        <taxon>Discoba</taxon>
        <taxon>Euglenozoa</taxon>
        <taxon>Kinetoplastea</taxon>
        <taxon>Metakinetoplastina</taxon>
        <taxon>Trypanosomatida</taxon>
        <taxon>Trypanosomatidae</taxon>
        <taxon>Trypanosoma</taxon>
    </lineage>
</organism>
<evidence type="ECO:0000256" key="4">
    <source>
        <dbReference type="ARBA" id="ARBA00022622"/>
    </source>
</evidence>
<dbReference type="VEuPathDB" id="TriTrypDB:Tb427_000373700"/>
<keyword evidence="7" id="KW-0325">Glycoprotein</keyword>
<feature type="domain" description="Trypanosome variant surface glycoprotein B-type N-terminal" evidence="10">
    <location>
        <begin position="6"/>
        <end position="299"/>
    </location>
</feature>
<evidence type="ECO:0000256" key="1">
    <source>
        <dbReference type="ARBA" id="ARBA00002523"/>
    </source>
</evidence>
<keyword evidence="4" id="KW-0336">GPI-anchor</keyword>
<evidence type="ECO:0000259" key="10">
    <source>
        <dbReference type="Pfam" id="PF13206"/>
    </source>
</evidence>
<keyword evidence="3" id="KW-1003">Cell membrane</keyword>
<sequence>MKAFVQLLKKNKEKTWDTIRDQHQKETKYYSEHWEQWRRVANLPPADPERKALGNWKKHRATPGVKQQIAHLTAEALQIQSTGQSILAKLNAGNIKTAQEKALYGDKGKGGDIKWTTDRQTFCGKGDDDGNMAGEGASGSLYGTLLCLCAGANTEEDAGTGCCRSCTTGGNAGEWNINTDGKRTAEFLSDKCSALLIPTQGSSTELQHRLTTFLAKVGTEKSNTQTLDFAIGAVSGTGASGCTGTVTGNAGRCAKFTEQQIKTADPTLKWRVQLQAAASAWDEQQEAVRDLEAIAKKLKIINTTAAALLYTPIPTEMKNVETPTDTKRRPGSVCFTHKTNATCTANNCKWEGTTETDGKCEVDESKVTAQTNAAGTGEQTSKCTGLDSKEKCEAVQGTPAPGKAKVCGWIEDKLGILPQSYKNNATLQNMLILTNYKIDDEIFQFLTNLNSFVLTLHFTTNKKDIRNNYHAE</sequence>
<keyword evidence="6" id="KW-0472">Membrane</keyword>
<comment type="function">
    <text evidence="1">VSG forms a coat on the surface of the parasite. The trypanosome evades the immune response of the host by expressing a series of antigenically distinct VSGs from an estimated 1000 VSG genes.</text>
</comment>
<dbReference type="Pfam" id="PF10659">
    <property type="entry name" value="Trypan_glycop_C"/>
    <property type="match status" value="1"/>
</dbReference>
<keyword evidence="5" id="KW-0732">Signal</keyword>
<reference evidence="11" key="1">
    <citation type="submission" date="2016-08" db="EMBL/GenBank/DDBJ databases">
        <title>VSG repertoire of Trypanosoma brucei EATRO 1125.</title>
        <authorList>
            <person name="Cross G.A."/>
        </authorList>
    </citation>
    <scope>NUCLEOTIDE SEQUENCE</scope>
    <source>
        <strain evidence="11">EATRO 1125</strain>
    </source>
</reference>
<proteinExistence type="predicted"/>
<evidence type="ECO:0000256" key="2">
    <source>
        <dbReference type="ARBA" id="ARBA00004609"/>
    </source>
</evidence>
<evidence type="ECO:0000256" key="5">
    <source>
        <dbReference type="ARBA" id="ARBA00022729"/>
    </source>
</evidence>
<dbReference type="InterPro" id="IPR025932">
    <property type="entry name" value="Trypano_VSG_B_N_dom"/>
</dbReference>
<evidence type="ECO:0000256" key="3">
    <source>
        <dbReference type="ARBA" id="ARBA00022475"/>
    </source>
</evidence>
<evidence type="ECO:0000256" key="6">
    <source>
        <dbReference type="ARBA" id="ARBA00023136"/>
    </source>
</evidence>
<evidence type="ECO:0000256" key="7">
    <source>
        <dbReference type="ARBA" id="ARBA00023180"/>
    </source>
</evidence>
<dbReference type="VEuPathDB" id="TriTrypDB:Tb11.v5.0909"/>
<protein>
    <submittedName>
        <fullName evidence="11">Variant surface glycoprotein 1125.4703</fullName>
    </submittedName>
</protein>
<dbReference type="VEuPathDB" id="TriTrypDB:Tbg972.7.7520"/>
<name>A0A1J0RAT5_9TRYP</name>
<dbReference type="GO" id="GO:0098552">
    <property type="term" value="C:side of membrane"/>
    <property type="evidence" value="ECO:0007669"/>
    <property type="project" value="UniProtKB-KW"/>
</dbReference>
<dbReference type="Pfam" id="PF13206">
    <property type="entry name" value="VSG_B"/>
    <property type="match status" value="1"/>
</dbReference>
<comment type="subcellular location">
    <subcellularLocation>
        <location evidence="2">Cell membrane</location>
        <topology evidence="2">Lipid-anchor</topology>
        <topology evidence="2">GPI-anchor</topology>
    </subcellularLocation>
</comment>
<keyword evidence="8" id="KW-0449">Lipoprotein</keyword>
<dbReference type="GO" id="GO:0005886">
    <property type="term" value="C:plasma membrane"/>
    <property type="evidence" value="ECO:0007669"/>
    <property type="project" value="UniProtKB-SubCell"/>
</dbReference>
<dbReference type="InterPro" id="IPR019609">
    <property type="entry name" value="Variant_surf_glycoprt_trypan_C"/>
</dbReference>
<dbReference type="EMBL" id="KX700964">
    <property type="protein sequence ID" value="APD74920.1"/>
    <property type="molecule type" value="Genomic_DNA"/>
</dbReference>